<reference evidence="1" key="1">
    <citation type="journal article" date="2014" name="Int. J. Syst. Evol. Microbiol.">
        <title>Complete genome sequence of Corynebacterium casei LMG S-19264T (=DSM 44701T), isolated from a smear-ripened cheese.</title>
        <authorList>
            <consortium name="US DOE Joint Genome Institute (JGI-PGF)"/>
            <person name="Walter F."/>
            <person name="Albersmeier A."/>
            <person name="Kalinowski J."/>
            <person name="Ruckert C."/>
        </authorList>
    </citation>
    <scope>NUCLEOTIDE SEQUENCE</scope>
    <source>
        <strain evidence="1">JCM 4369</strain>
    </source>
</reference>
<accession>A0A918MD10</accession>
<proteinExistence type="predicted"/>
<dbReference type="Proteomes" id="UP000618795">
    <property type="component" value="Unassembled WGS sequence"/>
</dbReference>
<gene>
    <name evidence="1" type="ORF">GCM10010260_45240</name>
</gene>
<comment type="caution">
    <text evidence="1">The sequence shown here is derived from an EMBL/GenBank/DDBJ whole genome shotgun (WGS) entry which is preliminary data.</text>
</comment>
<name>A0A918MD10_9ACTN</name>
<keyword evidence="2" id="KW-1185">Reference proteome</keyword>
<sequence>MAFALPGRRRRRPLPYRETTAAEYGAHVARTFTVTEPRPDTLILSGRCPRCAAAIDVPVVSGVFRAGGPRFGRRQRGAPDGAARSRVELMMCTCDEDHPDRPEGRYGCGAYWTVRVPAAPR</sequence>
<protein>
    <submittedName>
        <fullName evidence="1">Uncharacterized protein</fullName>
    </submittedName>
</protein>
<reference evidence="1" key="2">
    <citation type="submission" date="2020-09" db="EMBL/GenBank/DDBJ databases">
        <authorList>
            <person name="Sun Q."/>
            <person name="Ohkuma M."/>
        </authorList>
    </citation>
    <scope>NUCLEOTIDE SEQUENCE</scope>
    <source>
        <strain evidence="1">JCM 4369</strain>
    </source>
</reference>
<evidence type="ECO:0000313" key="2">
    <source>
        <dbReference type="Proteomes" id="UP000618795"/>
    </source>
</evidence>
<dbReference type="EMBL" id="BMTD01000010">
    <property type="protein sequence ID" value="GGV03474.1"/>
    <property type="molecule type" value="Genomic_DNA"/>
</dbReference>
<evidence type="ECO:0000313" key="1">
    <source>
        <dbReference type="EMBL" id="GGV03474.1"/>
    </source>
</evidence>
<dbReference type="AlphaFoldDB" id="A0A918MD10"/>
<organism evidence="1 2">
    <name type="scientific">Streptomyces filipinensis</name>
    <dbReference type="NCBI Taxonomy" id="66887"/>
    <lineage>
        <taxon>Bacteria</taxon>
        <taxon>Bacillati</taxon>
        <taxon>Actinomycetota</taxon>
        <taxon>Actinomycetes</taxon>
        <taxon>Kitasatosporales</taxon>
        <taxon>Streptomycetaceae</taxon>
        <taxon>Streptomyces</taxon>
    </lineage>
</organism>